<sequence>MTENAYYANFPGLTGGTRQLQAISNYAVDMFNEFFHDVSATSDWPGKDDSYAKTMVPQEKKQREGAVSTGKALTEAIVGVGDGTLANLKSVLTTLGGNLDAIHESHIDNSNVSGGGRH</sequence>
<gene>
    <name evidence="2" type="ORF">P8A18_29225</name>
</gene>
<feature type="region of interest" description="Disordered" evidence="1">
    <location>
        <begin position="49"/>
        <end position="68"/>
    </location>
</feature>
<evidence type="ECO:0000313" key="3">
    <source>
        <dbReference type="Proteomes" id="UP001239522"/>
    </source>
</evidence>
<keyword evidence="3" id="KW-1185">Reference proteome</keyword>
<dbReference type="RefSeq" id="WP_306059329.1">
    <property type="nucleotide sequence ID" value="NZ_CP120997.1"/>
</dbReference>
<evidence type="ECO:0000313" key="2">
    <source>
        <dbReference type="EMBL" id="WLQ37269.1"/>
    </source>
</evidence>
<organism evidence="2 3">
    <name type="scientific">Streptomyces castrisilvae</name>
    <dbReference type="NCBI Taxonomy" id="3033811"/>
    <lineage>
        <taxon>Bacteria</taxon>
        <taxon>Bacillati</taxon>
        <taxon>Actinomycetota</taxon>
        <taxon>Actinomycetes</taxon>
        <taxon>Kitasatosporales</taxon>
        <taxon>Streptomycetaceae</taxon>
        <taxon>Streptomyces</taxon>
    </lineage>
</organism>
<accession>A0ABY9HSA5</accession>
<proteinExistence type="predicted"/>
<protein>
    <recommendedName>
        <fullName evidence="4">WXG100 family type VII secretion target</fullName>
    </recommendedName>
</protein>
<dbReference type="Proteomes" id="UP001239522">
    <property type="component" value="Chromosome"/>
</dbReference>
<name>A0ABY9HSA5_9ACTN</name>
<dbReference type="EMBL" id="CP120997">
    <property type="protein sequence ID" value="WLQ37269.1"/>
    <property type="molecule type" value="Genomic_DNA"/>
</dbReference>
<reference evidence="2 3" key="1">
    <citation type="submission" date="2023-03" db="EMBL/GenBank/DDBJ databases">
        <title>Isolation and description of six Streptomyces strains from soil environments, able to metabolize different microbial glucans.</title>
        <authorList>
            <person name="Widen T."/>
            <person name="Larsbrink J."/>
        </authorList>
    </citation>
    <scope>NUCLEOTIDE SEQUENCE [LARGE SCALE GENOMIC DNA]</scope>
    <source>
        <strain evidence="2 3">Mut1</strain>
    </source>
</reference>
<evidence type="ECO:0008006" key="4">
    <source>
        <dbReference type="Google" id="ProtNLM"/>
    </source>
</evidence>
<evidence type="ECO:0000256" key="1">
    <source>
        <dbReference type="SAM" id="MobiDB-lite"/>
    </source>
</evidence>